<dbReference type="EMBL" id="JAHYIQ010000004">
    <property type="protein sequence ID" value="KAK1132500.1"/>
    <property type="molecule type" value="Genomic_DNA"/>
</dbReference>
<dbReference type="AlphaFoldDB" id="A0AA40G858"/>
<reference evidence="1" key="1">
    <citation type="submission" date="2021-10" db="EMBL/GenBank/DDBJ databases">
        <title>Melipona bicolor Genome sequencing and assembly.</title>
        <authorList>
            <person name="Araujo N.S."/>
            <person name="Arias M.C."/>
        </authorList>
    </citation>
    <scope>NUCLEOTIDE SEQUENCE</scope>
    <source>
        <strain evidence="1">USP_2M_L1-L4_2017</strain>
        <tissue evidence="1">Whole body</tissue>
    </source>
</reference>
<name>A0AA40G858_9HYME</name>
<accession>A0AA40G858</accession>
<organism evidence="1 2">
    <name type="scientific">Melipona bicolor</name>
    <dbReference type="NCBI Taxonomy" id="60889"/>
    <lineage>
        <taxon>Eukaryota</taxon>
        <taxon>Metazoa</taxon>
        <taxon>Ecdysozoa</taxon>
        <taxon>Arthropoda</taxon>
        <taxon>Hexapoda</taxon>
        <taxon>Insecta</taxon>
        <taxon>Pterygota</taxon>
        <taxon>Neoptera</taxon>
        <taxon>Endopterygota</taxon>
        <taxon>Hymenoptera</taxon>
        <taxon>Apocrita</taxon>
        <taxon>Aculeata</taxon>
        <taxon>Apoidea</taxon>
        <taxon>Anthophila</taxon>
        <taxon>Apidae</taxon>
        <taxon>Melipona</taxon>
    </lineage>
</organism>
<evidence type="ECO:0000313" key="2">
    <source>
        <dbReference type="Proteomes" id="UP001177670"/>
    </source>
</evidence>
<evidence type="ECO:0000313" key="1">
    <source>
        <dbReference type="EMBL" id="KAK1132500.1"/>
    </source>
</evidence>
<dbReference type="Proteomes" id="UP001177670">
    <property type="component" value="Unassembled WGS sequence"/>
</dbReference>
<keyword evidence="2" id="KW-1185">Reference proteome</keyword>
<protein>
    <submittedName>
        <fullName evidence="1">Uncharacterized protein</fullName>
    </submittedName>
</protein>
<gene>
    <name evidence="1" type="ORF">K0M31_013883</name>
</gene>
<proteinExistence type="predicted"/>
<comment type="caution">
    <text evidence="1">The sequence shown here is derived from an EMBL/GenBank/DDBJ whole genome shotgun (WGS) entry which is preliminary data.</text>
</comment>
<sequence>MDCYGTKIVIGKGRATRVRTIYEIHRDSNIYPESDLPRIPGVQFKNEDSVSANPMSHLAALAKVQGTASVTP</sequence>